<dbReference type="InterPro" id="IPR030678">
    <property type="entry name" value="Peptide/Ni-bd"/>
</dbReference>
<evidence type="ECO:0000256" key="2">
    <source>
        <dbReference type="ARBA" id="ARBA00022448"/>
    </source>
</evidence>
<dbReference type="SUPFAM" id="SSF53850">
    <property type="entry name" value="Periplasmic binding protein-like II"/>
    <property type="match status" value="1"/>
</dbReference>
<evidence type="ECO:0000313" key="6">
    <source>
        <dbReference type="EMBL" id="SDN11379.1"/>
    </source>
</evidence>
<proteinExistence type="inferred from homology"/>
<dbReference type="AlphaFoldDB" id="A0A1G9YQ73"/>
<evidence type="ECO:0000256" key="4">
    <source>
        <dbReference type="SAM" id="MobiDB-lite"/>
    </source>
</evidence>
<organism evidence="6 7">
    <name type="scientific">Halogranum gelatinilyticum</name>
    <dbReference type="NCBI Taxonomy" id="660521"/>
    <lineage>
        <taxon>Archaea</taxon>
        <taxon>Methanobacteriati</taxon>
        <taxon>Methanobacteriota</taxon>
        <taxon>Stenosarchaea group</taxon>
        <taxon>Halobacteria</taxon>
        <taxon>Halobacteriales</taxon>
        <taxon>Haloferacaceae</taxon>
    </lineage>
</organism>
<dbReference type="RefSeq" id="WP_244510072.1">
    <property type="nucleotide sequence ID" value="NZ_FNHL01000005.1"/>
</dbReference>
<evidence type="ECO:0000259" key="5">
    <source>
        <dbReference type="Pfam" id="PF00496"/>
    </source>
</evidence>
<dbReference type="PANTHER" id="PTHR30290">
    <property type="entry name" value="PERIPLASMIC BINDING COMPONENT OF ABC TRANSPORTER"/>
    <property type="match status" value="1"/>
</dbReference>
<dbReference type="Pfam" id="PF00496">
    <property type="entry name" value="SBP_bac_5"/>
    <property type="match status" value="1"/>
</dbReference>
<dbReference type="GO" id="GO:0015833">
    <property type="term" value="P:peptide transport"/>
    <property type="evidence" value="ECO:0007669"/>
    <property type="project" value="TreeGrafter"/>
</dbReference>
<dbReference type="PROSITE" id="PS51257">
    <property type="entry name" value="PROKAR_LIPOPROTEIN"/>
    <property type="match status" value="1"/>
</dbReference>
<dbReference type="CDD" id="cd08503">
    <property type="entry name" value="PBP2_NikA_DppA_OppA_like_17"/>
    <property type="match status" value="1"/>
</dbReference>
<feature type="region of interest" description="Disordered" evidence="4">
    <location>
        <begin position="30"/>
        <end position="67"/>
    </location>
</feature>
<feature type="compositionally biased region" description="Low complexity" evidence="4">
    <location>
        <begin position="44"/>
        <end position="62"/>
    </location>
</feature>
<dbReference type="STRING" id="660521.SAMN04487949_3416"/>
<dbReference type="InterPro" id="IPR039424">
    <property type="entry name" value="SBP_5"/>
</dbReference>
<feature type="domain" description="Solute-binding protein family 5" evidence="5">
    <location>
        <begin position="110"/>
        <end position="475"/>
    </location>
</feature>
<dbReference type="PIRSF" id="PIRSF002741">
    <property type="entry name" value="MppA"/>
    <property type="match status" value="1"/>
</dbReference>
<dbReference type="PANTHER" id="PTHR30290:SF9">
    <property type="entry name" value="OLIGOPEPTIDE-BINDING PROTEIN APPA"/>
    <property type="match status" value="1"/>
</dbReference>
<reference evidence="7" key="1">
    <citation type="submission" date="2016-10" db="EMBL/GenBank/DDBJ databases">
        <authorList>
            <person name="Varghese N."/>
            <person name="Submissions S."/>
        </authorList>
    </citation>
    <scope>NUCLEOTIDE SEQUENCE [LARGE SCALE GENOMIC DNA]</scope>
    <source>
        <strain evidence="7">CGMCC 1.10119</strain>
    </source>
</reference>
<evidence type="ECO:0000256" key="1">
    <source>
        <dbReference type="ARBA" id="ARBA00005695"/>
    </source>
</evidence>
<dbReference type="GO" id="GO:1904680">
    <property type="term" value="F:peptide transmembrane transporter activity"/>
    <property type="evidence" value="ECO:0007669"/>
    <property type="project" value="TreeGrafter"/>
</dbReference>
<evidence type="ECO:0000256" key="3">
    <source>
        <dbReference type="ARBA" id="ARBA00022729"/>
    </source>
</evidence>
<keyword evidence="3" id="KW-0732">Signal</keyword>
<dbReference type="InterPro" id="IPR000914">
    <property type="entry name" value="SBP_5_dom"/>
</dbReference>
<keyword evidence="7" id="KW-1185">Reference proteome</keyword>
<accession>A0A1G9YQ73</accession>
<dbReference type="GO" id="GO:0042597">
    <property type="term" value="C:periplasmic space"/>
    <property type="evidence" value="ECO:0007669"/>
    <property type="project" value="UniProtKB-ARBA"/>
</dbReference>
<name>A0A1G9YQ73_9EURY</name>
<protein>
    <submittedName>
        <fullName evidence="6">Peptide/nickel transport system substrate-binding protein</fullName>
    </submittedName>
</protein>
<comment type="similarity">
    <text evidence="1">Belongs to the bacterial solute-binding protein 5 family.</text>
</comment>
<keyword evidence="2" id="KW-0813">Transport</keyword>
<dbReference type="Gene3D" id="3.10.105.10">
    <property type="entry name" value="Dipeptide-binding Protein, Domain 3"/>
    <property type="match status" value="1"/>
</dbReference>
<dbReference type="Gene3D" id="3.90.76.10">
    <property type="entry name" value="Dipeptide-binding Protein, Domain 1"/>
    <property type="match status" value="1"/>
</dbReference>
<dbReference type="GO" id="GO:0043190">
    <property type="term" value="C:ATP-binding cassette (ABC) transporter complex"/>
    <property type="evidence" value="ECO:0007669"/>
    <property type="project" value="InterPro"/>
</dbReference>
<dbReference type="Gene3D" id="3.40.190.10">
    <property type="entry name" value="Periplasmic binding protein-like II"/>
    <property type="match status" value="1"/>
</dbReference>
<dbReference type="Proteomes" id="UP000199451">
    <property type="component" value="Unassembled WGS sequence"/>
</dbReference>
<gene>
    <name evidence="6" type="ORF">SAMN04487949_3416</name>
</gene>
<sequence length="562" mass="61870">MRYELATDSDTALDRRRYLGLLGGSAVTGIAGCTGDSNQEGTAGTSSGSGSDQGTDSSSGSGDQRGGHLRIAITPETTTINPVMMQSKFPQRWGVKLFYSTLTRVDPNLEPYGDLAEDWSSNDASDEWTFTLREATFHDGSSVTASDVKATFETVYDEDVGSPGMGTMGDIQQVEAVDERTVKFTLGTQNSDFHKLVSKGWGSIVPEDIVTDSEKRQALGTEEHGSGAFTLESFAPGDQLVGVAYEDYYRTGDDGESLPYIDRISQITIPEKSNQVNALRSGDIDIIWQPGYGQWGQLQSLNSVTAHRTPGGEIANFVMNVSVEPWSDPRVRQAVKHAIDREAILNAVQDGLGTIGQDSLLSPAYEYYSDIGAPDRDLEKSRELLAEAGYPDGINLTEEFDLTLQTASNIPHMRGTAVLMQEQLKEVGIEFELETMSYDNWSATVWKKSPFYVGAYGMRISGANFMKLMLHSEGNWNGESDWSNEEFDEVVDKAIAETDVDQKQQYMRTAQQLMRDQGPYAISFYIDTIGASKNYVNKYELNPLAYQIYPDEYALGPDAPTK</sequence>
<dbReference type="EMBL" id="FNHL01000005">
    <property type="protein sequence ID" value="SDN11379.1"/>
    <property type="molecule type" value="Genomic_DNA"/>
</dbReference>
<evidence type="ECO:0000313" key="7">
    <source>
        <dbReference type="Proteomes" id="UP000199451"/>
    </source>
</evidence>